<dbReference type="PROSITE" id="PS51257">
    <property type="entry name" value="PROKAR_LIPOPROTEIN"/>
    <property type="match status" value="1"/>
</dbReference>
<proteinExistence type="predicted"/>
<protein>
    <submittedName>
        <fullName evidence="3">Oligopeptide-binding protein AppA</fullName>
    </submittedName>
</protein>
<dbReference type="FunFam" id="3.90.76.10:FF:000004">
    <property type="entry name" value="Peptide ABC transporter substrate-binding protein"/>
    <property type="match status" value="1"/>
</dbReference>
<dbReference type="Proteomes" id="UP000030106">
    <property type="component" value="Unassembled WGS sequence"/>
</dbReference>
<dbReference type="AlphaFoldDB" id="A0A0A2V8K8"/>
<dbReference type="PANTHER" id="PTHR30290">
    <property type="entry name" value="PERIPLASMIC BINDING COMPONENT OF ABC TRANSPORTER"/>
    <property type="match status" value="1"/>
</dbReference>
<dbReference type="Pfam" id="PF00496">
    <property type="entry name" value="SBP_bac_5"/>
    <property type="match status" value="1"/>
</dbReference>
<feature type="chain" id="PRO_5002006662" evidence="1">
    <location>
        <begin position="32"/>
        <end position="541"/>
    </location>
</feature>
<keyword evidence="1" id="KW-0732">Signal</keyword>
<accession>A0A0A2V8K8</accession>
<dbReference type="GO" id="GO:0015833">
    <property type="term" value="P:peptide transport"/>
    <property type="evidence" value="ECO:0007669"/>
    <property type="project" value="TreeGrafter"/>
</dbReference>
<sequence length="541" mass="59873">MRALIEQGVSEAMRKPLVLSALVAALALALSGCDDAKKETAAAPAPAKEAQQGGSLIIGITSGDPLAMNPLYASDRTTLTIMQALYSPLYSYSGDKIEWGLAESLTPSADNLTWTLKLKPGLKWQDGRPITADDVVFTFNKLLDEKQHSFFRSMFVYGNKPLSVSKVDPLTVKFTLPQVSAAFAGTLVQIFPIPQHIFGSEAGDLEKSTRNEAPVGSGPFKFKEYRAGQYYALTRFDDYWNGKPKLDSVTYRFAKDANSANLALQNGEINLKMVDPQDVSRLKATGKFDFVIYPEGRLAYMTFNQNVDSMKNKALRQAIAYALNKDDLVQTAFTSLDYAKPAASILTPDTLYQTSDVEPYTFDPDKAKALFKASGQPEGLKLRLAYINSNKTQESMGLYIQQQLKAIGINVELLPLDANAMSQRSQDMKNTAWELSLGGYIMGSEPDGYKSLYMSNEAYNYAHYKNPAFDALWEQGATETDAAKRAAIYKQIQQTVANDMAWYPIAYTNAVVAVDKRFGGTKEAEPKPVYMFQDLSKIYQQ</sequence>
<dbReference type="InterPro" id="IPR030678">
    <property type="entry name" value="Peptide/Ni-bd"/>
</dbReference>
<dbReference type="Gene3D" id="3.10.105.10">
    <property type="entry name" value="Dipeptide-binding Protein, Domain 3"/>
    <property type="match status" value="1"/>
</dbReference>
<organism evidence="3 4">
    <name type="scientific">Beauveria bassiana D1-5</name>
    <dbReference type="NCBI Taxonomy" id="1245745"/>
    <lineage>
        <taxon>Eukaryota</taxon>
        <taxon>Fungi</taxon>
        <taxon>Dikarya</taxon>
        <taxon>Ascomycota</taxon>
        <taxon>Pezizomycotina</taxon>
        <taxon>Sordariomycetes</taxon>
        <taxon>Hypocreomycetidae</taxon>
        <taxon>Hypocreales</taxon>
        <taxon>Cordycipitaceae</taxon>
        <taxon>Beauveria</taxon>
    </lineage>
</organism>
<feature type="signal peptide" evidence="1">
    <location>
        <begin position="1"/>
        <end position="31"/>
    </location>
</feature>
<evidence type="ECO:0000313" key="4">
    <source>
        <dbReference type="Proteomes" id="UP000030106"/>
    </source>
</evidence>
<dbReference type="InterPro" id="IPR000914">
    <property type="entry name" value="SBP_5_dom"/>
</dbReference>
<evidence type="ECO:0000313" key="3">
    <source>
        <dbReference type="EMBL" id="KGQ03853.1"/>
    </source>
</evidence>
<dbReference type="CDD" id="cd00995">
    <property type="entry name" value="PBP2_NikA_DppA_OppA_like"/>
    <property type="match status" value="1"/>
</dbReference>
<comment type="caution">
    <text evidence="3">The sequence shown here is derived from an EMBL/GenBank/DDBJ whole genome shotgun (WGS) entry which is preliminary data.</text>
</comment>
<feature type="domain" description="Solute-binding protein family 5" evidence="2">
    <location>
        <begin position="97"/>
        <end position="458"/>
    </location>
</feature>
<reference evidence="3 4" key="1">
    <citation type="submission" date="2012-10" db="EMBL/GenBank/DDBJ databases">
        <title>Genome sequencing and analysis of entomopathogenic fungi Beauveria bassiana D1-5.</title>
        <authorList>
            <person name="Li Q."/>
            <person name="Wang L."/>
            <person name="Zhang Z."/>
            <person name="Wang Q."/>
            <person name="Ren J."/>
            <person name="Wang M."/>
            <person name="Xu W."/>
            <person name="Wang J."/>
            <person name="Lu Y."/>
            <person name="Du Q."/>
            <person name="Sun Z."/>
        </authorList>
    </citation>
    <scope>NUCLEOTIDE SEQUENCE [LARGE SCALE GENOMIC DNA]</scope>
    <source>
        <strain evidence="3 4">D1-5</strain>
    </source>
</reference>
<dbReference type="PIRSF" id="PIRSF002741">
    <property type="entry name" value="MppA"/>
    <property type="match status" value="1"/>
</dbReference>
<evidence type="ECO:0000256" key="1">
    <source>
        <dbReference type="SAM" id="SignalP"/>
    </source>
</evidence>
<dbReference type="PANTHER" id="PTHR30290:SF59">
    <property type="entry name" value="OLIGOPEPTIDE ABC TRANSPORTER,SUBSTRATE-BINDING PROTEIN"/>
    <property type="match status" value="1"/>
</dbReference>
<dbReference type="GO" id="GO:0043190">
    <property type="term" value="C:ATP-binding cassette (ABC) transporter complex"/>
    <property type="evidence" value="ECO:0007669"/>
    <property type="project" value="InterPro"/>
</dbReference>
<name>A0A0A2V8K8_BEABA</name>
<dbReference type="SUPFAM" id="SSF53850">
    <property type="entry name" value="Periplasmic binding protein-like II"/>
    <property type="match status" value="1"/>
</dbReference>
<gene>
    <name evidence="3" type="ORF">BBAD15_g10896</name>
</gene>
<dbReference type="Gene3D" id="3.90.76.10">
    <property type="entry name" value="Dipeptide-binding Protein, Domain 1"/>
    <property type="match status" value="1"/>
</dbReference>
<dbReference type="InterPro" id="IPR039424">
    <property type="entry name" value="SBP_5"/>
</dbReference>
<dbReference type="STRING" id="1245745.A0A0A2V8K8"/>
<dbReference type="GO" id="GO:1904680">
    <property type="term" value="F:peptide transmembrane transporter activity"/>
    <property type="evidence" value="ECO:0007669"/>
    <property type="project" value="TreeGrafter"/>
</dbReference>
<dbReference type="EMBL" id="ANFO01001147">
    <property type="protein sequence ID" value="KGQ03853.1"/>
    <property type="molecule type" value="Genomic_DNA"/>
</dbReference>
<dbReference type="HOGENOM" id="CLU_017028_8_4_1"/>
<dbReference type="Gene3D" id="3.40.190.10">
    <property type="entry name" value="Periplasmic binding protein-like II"/>
    <property type="match status" value="1"/>
</dbReference>
<evidence type="ECO:0000259" key="2">
    <source>
        <dbReference type="Pfam" id="PF00496"/>
    </source>
</evidence>
<dbReference type="GO" id="GO:0042597">
    <property type="term" value="C:periplasmic space"/>
    <property type="evidence" value="ECO:0007669"/>
    <property type="project" value="UniProtKB-ARBA"/>
</dbReference>